<name>A0AAN7HMI3_9FUNG</name>
<evidence type="ECO:0000313" key="3">
    <source>
        <dbReference type="EMBL" id="KAK4515119.1"/>
    </source>
</evidence>
<dbReference type="SUPFAM" id="SSF51735">
    <property type="entry name" value="NAD(P)-binding Rossmann-fold domains"/>
    <property type="match status" value="1"/>
</dbReference>
<accession>A0AAN7HMI3</accession>
<dbReference type="Gene3D" id="3.30.360.10">
    <property type="entry name" value="Dihydrodipicolinate Reductase, domain 2"/>
    <property type="match status" value="1"/>
</dbReference>
<dbReference type="GeneID" id="89946431"/>
<evidence type="ECO:0000259" key="1">
    <source>
        <dbReference type="Pfam" id="PF01408"/>
    </source>
</evidence>
<dbReference type="GO" id="GO:0000166">
    <property type="term" value="F:nucleotide binding"/>
    <property type="evidence" value="ECO:0007669"/>
    <property type="project" value="InterPro"/>
</dbReference>
<dbReference type="InterPro" id="IPR055080">
    <property type="entry name" value="Gal80p-like_C"/>
</dbReference>
<dbReference type="EMBL" id="JASEJX010000015">
    <property type="protein sequence ID" value="KAK4515119.1"/>
    <property type="molecule type" value="Genomic_DNA"/>
</dbReference>
<dbReference type="PANTHER" id="PTHR43708">
    <property type="entry name" value="CONSERVED EXPRESSED OXIDOREDUCTASE (EUROFUNG)"/>
    <property type="match status" value="1"/>
</dbReference>
<feature type="domain" description="Gal80p-like C-terminal" evidence="2">
    <location>
        <begin position="136"/>
        <end position="289"/>
    </location>
</feature>
<dbReference type="Proteomes" id="UP001304243">
    <property type="component" value="Unassembled WGS sequence"/>
</dbReference>
<dbReference type="InterPro" id="IPR036291">
    <property type="entry name" value="NAD(P)-bd_dom_sf"/>
</dbReference>
<dbReference type="PANTHER" id="PTHR43708:SF1">
    <property type="entry name" value="GALACTOSE_LACTOSE METABOLISM REGULATORY PROTEIN GAL80"/>
    <property type="match status" value="1"/>
</dbReference>
<reference evidence="3 4" key="1">
    <citation type="submission" date="2022-11" db="EMBL/GenBank/DDBJ databases">
        <title>Mucor velutinosus strain NIH1002 WGS.</title>
        <authorList>
            <person name="Subramanian P."/>
            <person name="Mullikin J.C."/>
            <person name="Segre J.A."/>
            <person name="Zelazny A.M."/>
        </authorList>
    </citation>
    <scope>NUCLEOTIDE SEQUENCE [LARGE SCALE GENOMIC DNA]</scope>
    <source>
        <strain evidence="3 4">NIH1002</strain>
    </source>
</reference>
<dbReference type="InterPro" id="IPR000683">
    <property type="entry name" value="Gfo/Idh/MocA-like_OxRdtase_N"/>
</dbReference>
<evidence type="ECO:0000259" key="2">
    <source>
        <dbReference type="Pfam" id="PF22685"/>
    </source>
</evidence>
<proteinExistence type="predicted"/>
<evidence type="ECO:0000313" key="4">
    <source>
        <dbReference type="Proteomes" id="UP001304243"/>
    </source>
</evidence>
<comment type="caution">
    <text evidence="3">The sequence shown here is derived from an EMBL/GenBank/DDBJ whole genome shotgun (WGS) entry which is preliminary data.</text>
</comment>
<keyword evidence="4" id="KW-1185">Reference proteome</keyword>
<feature type="domain" description="Gfo/Idh/MocA-like oxidoreductase N-terminal" evidence="1">
    <location>
        <begin position="13"/>
        <end position="128"/>
    </location>
</feature>
<dbReference type="SUPFAM" id="SSF55347">
    <property type="entry name" value="Glyceraldehyde-3-phosphate dehydrogenase-like, C-terminal domain"/>
    <property type="match status" value="1"/>
</dbReference>
<dbReference type="Pfam" id="PF22685">
    <property type="entry name" value="Gal80p_C-like"/>
    <property type="match status" value="1"/>
</dbReference>
<dbReference type="InterPro" id="IPR051317">
    <property type="entry name" value="Gfo/Idh/MocA_oxidoreduct"/>
</dbReference>
<gene>
    <name evidence="3" type="ORF">ATC70_002729</name>
</gene>
<dbReference type="RefSeq" id="XP_064681785.1">
    <property type="nucleotide sequence ID" value="XM_064822099.1"/>
</dbReference>
<sequence>MNTKLGFIGLSAGYSWAGKAHLPGLRLIKDSPYKITGIVNSTLEAAEASKEKNELHDAQTFGSIQDLLSQGDVDTVVVSVKVPHHYEYVRAALEAGKDVVCEWPLGNGLQEAEKLSNLSKSKNVKAGVVLQARKAPSIIKAKELVESGAIGKVVSTNFVGYTDKWSQYTDEYFPEYLNQRKNGANLLAIPVGHDLDAMAFVLGEFEFLNGIVKTHFKETLVTHTDEHGKKSLTGETVLKDTPDQVLVQGLLQSGATASVHIQGLQSSELTKEKGFSWEIRGSKGDIVLSSKSLYSELEEVAIQISRLDGNGNALPVEDLAVEYDPVAGNMKTYYQDYAETKNSQYAQPQLNKVTGFTTFDDAVIRHRQIEAILRSSKSGKRETYI</sequence>
<dbReference type="AlphaFoldDB" id="A0AAN7HMI3"/>
<protein>
    <submittedName>
        <fullName evidence="3">S10_plectin domain-containing protein</fullName>
    </submittedName>
</protein>
<dbReference type="Gene3D" id="3.40.50.720">
    <property type="entry name" value="NAD(P)-binding Rossmann-like Domain"/>
    <property type="match status" value="1"/>
</dbReference>
<dbReference type="Pfam" id="PF01408">
    <property type="entry name" value="GFO_IDH_MocA"/>
    <property type="match status" value="1"/>
</dbReference>
<organism evidence="3 4">
    <name type="scientific">Mucor velutinosus</name>
    <dbReference type="NCBI Taxonomy" id="708070"/>
    <lineage>
        <taxon>Eukaryota</taxon>
        <taxon>Fungi</taxon>
        <taxon>Fungi incertae sedis</taxon>
        <taxon>Mucoromycota</taxon>
        <taxon>Mucoromycotina</taxon>
        <taxon>Mucoromycetes</taxon>
        <taxon>Mucorales</taxon>
        <taxon>Mucorineae</taxon>
        <taxon>Mucoraceae</taxon>
        <taxon>Mucor</taxon>
    </lineage>
</organism>